<proteinExistence type="predicted"/>
<reference evidence="8" key="1">
    <citation type="journal article" date="2017" name="Genome Biol.">
        <title>Comparative genomics reveals high biological diversity and specific adaptations in the industrially and medically important fungal genus Aspergillus.</title>
        <authorList>
            <person name="de Vries R.P."/>
            <person name="Riley R."/>
            <person name="Wiebenga A."/>
            <person name="Aguilar-Osorio G."/>
            <person name="Amillis S."/>
            <person name="Uchima C.A."/>
            <person name="Anderluh G."/>
            <person name="Asadollahi M."/>
            <person name="Askin M."/>
            <person name="Barry K."/>
            <person name="Battaglia E."/>
            <person name="Bayram O."/>
            <person name="Benocci T."/>
            <person name="Braus-Stromeyer S.A."/>
            <person name="Caldana C."/>
            <person name="Canovas D."/>
            <person name="Cerqueira G.C."/>
            <person name="Chen F."/>
            <person name="Chen W."/>
            <person name="Choi C."/>
            <person name="Clum A."/>
            <person name="Dos Santos R.A."/>
            <person name="Damasio A.R."/>
            <person name="Diallinas G."/>
            <person name="Emri T."/>
            <person name="Fekete E."/>
            <person name="Flipphi M."/>
            <person name="Freyberg S."/>
            <person name="Gallo A."/>
            <person name="Gournas C."/>
            <person name="Habgood R."/>
            <person name="Hainaut M."/>
            <person name="Harispe M.L."/>
            <person name="Henrissat B."/>
            <person name="Hilden K.S."/>
            <person name="Hope R."/>
            <person name="Hossain A."/>
            <person name="Karabika E."/>
            <person name="Karaffa L."/>
            <person name="Karanyi Z."/>
            <person name="Krasevec N."/>
            <person name="Kuo A."/>
            <person name="Kusch H."/>
            <person name="LaButti K."/>
            <person name="Lagendijk E.L."/>
            <person name="Lapidus A."/>
            <person name="Levasseur A."/>
            <person name="Lindquist E."/>
            <person name="Lipzen A."/>
            <person name="Logrieco A.F."/>
            <person name="MacCabe A."/>
            <person name="Maekelae M.R."/>
            <person name="Malavazi I."/>
            <person name="Melin P."/>
            <person name="Meyer V."/>
            <person name="Mielnichuk N."/>
            <person name="Miskei M."/>
            <person name="Molnar A.P."/>
            <person name="Mule G."/>
            <person name="Ngan C.Y."/>
            <person name="Orejas M."/>
            <person name="Orosz E."/>
            <person name="Ouedraogo J.P."/>
            <person name="Overkamp K.M."/>
            <person name="Park H.-S."/>
            <person name="Perrone G."/>
            <person name="Piumi F."/>
            <person name="Punt P.J."/>
            <person name="Ram A.F."/>
            <person name="Ramon A."/>
            <person name="Rauscher S."/>
            <person name="Record E."/>
            <person name="Riano-Pachon D.M."/>
            <person name="Robert V."/>
            <person name="Roehrig J."/>
            <person name="Ruller R."/>
            <person name="Salamov A."/>
            <person name="Salih N.S."/>
            <person name="Samson R.A."/>
            <person name="Sandor E."/>
            <person name="Sanguinetti M."/>
            <person name="Schuetze T."/>
            <person name="Sepcic K."/>
            <person name="Shelest E."/>
            <person name="Sherlock G."/>
            <person name="Sophianopoulou V."/>
            <person name="Squina F.M."/>
            <person name="Sun H."/>
            <person name="Susca A."/>
            <person name="Todd R.B."/>
            <person name="Tsang A."/>
            <person name="Unkles S.E."/>
            <person name="van de Wiele N."/>
            <person name="van Rossen-Uffink D."/>
            <person name="Oliveira J.V."/>
            <person name="Vesth T.C."/>
            <person name="Visser J."/>
            <person name="Yu J.-H."/>
            <person name="Zhou M."/>
            <person name="Andersen M.R."/>
            <person name="Archer D.B."/>
            <person name="Baker S.E."/>
            <person name="Benoit I."/>
            <person name="Brakhage A.A."/>
            <person name="Braus G.H."/>
            <person name="Fischer R."/>
            <person name="Frisvad J.C."/>
            <person name="Goldman G.H."/>
            <person name="Houbraken J."/>
            <person name="Oakley B."/>
            <person name="Pocsi I."/>
            <person name="Scazzocchio C."/>
            <person name="Seiboth B."/>
            <person name="vanKuyk P.A."/>
            <person name="Wortman J."/>
            <person name="Dyer P.S."/>
            <person name="Grigoriev I.V."/>
        </authorList>
    </citation>
    <scope>NUCLEOTIDE SEQUENCE [LARGE SCALE GENOMIC DNA]</scope>
    <source>
        <strain evidence="8">CBS 106.47</strain>
    </source>
</reference>
<evidence type="ECO:0000259" key="6">
    <source>
        <dbReference type="Pfam" id="PF08100"/>
    </source>
</evidence>
<dbReference type="InterPro" id="IPR001077">
    <property type="entry name" value="COMT_C"/>
</dbReference>
<dbReference type="InterPro" id="IPR016461">
    <property type="entry name" value="COMT-like"/>
</dbReference>
<dbReference type="Pfam" id="PF00891">
    <property type="entry name" value="Methyltransf_2"/>
    <property type="match status" value="1"/>
</dbReference>
<evidence type="ECO:0000256" key="2">
    <source>
        <dbReference type="ARBA" id="ARBA00022679"/>
    </source>
</evidence>
<dbReference type="InterPro" id="IPR036390">
    <property type="entry name" value="WH_DNA-bd_sf"/>
</dbReference>
<gene>
    <name evidence="7" type="ORF">ASPFODRAFT_44168</name>
</gene>
<dbReference type="Proteomes" id="UP000184063">
    <property type="component" value="Unassembled WGS sequence"/>
</dbReference>
<dbReference type="InterPro" id="IPR012967">
    <property type="entry name" value="COMT_dimerisation"/>
</dbReference>
<evidence type="ECO:0000259" key="5">
    <source>
        <dbReference type="Pfam" id="PF00891"/>
    </source>
</evidence>
<evidence type="ECO:0000313" key="7">
    <source>
        <dbReference type="EMBL" id="OJZ88481.1"/>
    </source>
</evidence>
<dbReference type="PANTHER" id="PTHR43712:SF1">
    <property type="entry name" value="HYPOTHETICAL O-METHYLTRANSFERASE (EUROFUNG)-RELATED"/>
    <property type="match status" value="1"/>
</dbReference>
<dbReference type="PIRSF" id="PIRSF005739">
    <property type="entry name" value="O-mtase"/>
    <property type="match status" value="1"/>
</dbReference>
<dbReference type="VEuPathDB" id="FungiDB:ASPFODRAFT_44168"/>
<dbReference type="InterPro" id="IPR029063">
    <property type="entry name" value="SAM-dependent_MTases_sf"/>
</dbReference>
<dbReference type="OrthoDB" id="1535081at2759"/>
<dbReference type="EMBL" id="KV878239">
    <property type="protein sequence ID" value="OJZ88481.1"/>
    <property type="molecule type" value="Genomic_DNA"/>
</dbReference>
<dbReference type="SUPFAM" id="SSF46785">
    <property type="entry name" value="Winged helix' DNA-binding domain"/>
    <property type="match status" value="1"/>
</dbReference>
<evidence type="ECO:0000256" key="4">
    <source>
        <dbReference type="PIRSR" id="PIRSR005739-1"/>
    </source>
</evidence>
<dbReference type="InterPro" id="IPR036388">
    <property type="entry name" value="WH-like_DNA-bd_sf"/>
</dbReference>
<organism evidence="7 8">
    <name type="scientific">Aspergillus luchuensis (strain CBS 106.47)</name>
    <dbReference type="NCBI Taxonomy" id="1137211"/>
    <lineage>
        <taxon>Eukaryota</taxon>
        <taxon>Fungi</taxon>
        <taxon>Dikarya</taxon>
        <taxon>Ascomycota</taxon>
        <taxon>Pezizomycotina</taxon>
        <taxon>Eurotiomycetes</taxon>
        <taxon>Eurotiomycetidae</taxon>
        <taxon>Eurotiales</taxon>
        <taxon>Aspergillaceae</taxon>
        <taxon>Aspergillus</taxon>
        <taxon>Aspergillus subgen. Circumdati</taxon>
    </lineage>
</organism>
<sequence>MTRDLEDISTDLTRTSASAKLYQETGLEKYRQEALEHATRLVRSLEKPADAIYKLFLQPSVLMAVKTAHDLGIFTMLSTTDSFVTCEQLAAAENADVPLVERIMRVLVCNGFAKERGLNQYVPTAWSTQMTKRTTIDMADSMFIDSLPVFHKTPEFLKKTGYKNPEDPYNTPLQYAYKSSGTCWDWFREHPVALQRFNTFMEGTRANTPHWADWFPVQERILDGALTDRPLLVDIGGGRGHDLAGFKDRFPSVTGKLILEDLPPVIEDIQDLSKDIRRIKHDFFTPQPIKGARAYYLKNIMHDWSDENCRRILNHITSAMEKGYSKLLLEDYIVPDQNAGARETLLDMTVMVWCPGIERTRRQWTELLQSVGLVIRNFWLPEGHAKGVIEAELLDARGI</sequence>
<dbReference type="PANTHER" id="PTHR43712">
    <property type="entry name" value="PUTATIVE (AFU_ORTHOLOGUE AFUA_4G14580)-RELATED"/>
    <property type="match status" value="1"/>
</dbReference>
<dbReference type="SUPFAM" id="SSF53335">
    <property type="entry name" value="S-adenosyl-L-methionine-dependent methyltransferases"/>
    <property type="match status" value="1"/>
</dbReference>
<feature type="domain" description="O-methyltransferase dimerisation" evidence="6">
    <location>
        <begin position="61"/>
        <end position="128"/>
    </location>
</feature>
<dbReference type="AlphaFoldDB" id="A0A1M3TP72"/>
<dbReference type="GO" id="GO:0044550">
    <property type="term" value="P:secondary metabolite biosynthetic process"/>
    <property type="evidence" value="ECO:0007669"/>
    <property type="project" value="UniProtKB-ARBA"/>
</dbReference>
<dbReference type="Pfam" id="PF08100">
    <property type="entry name" value="Dimerisation"/>
    <property type="match status" value="1"/>
</dbReference>
<dbReference type="GO" id="GO:0032259">
    <property type="term" value="P:methylation"/>
    <property type="evidence" value="ECO:0007669"/>
    <property type="project" value="UniProtKB-KW"/>
</dbReference>
<evidence type="ECO:0000256" key="3">
    <source>
        <dbReference type="ARBA" id="ARBA00022691"/>
    </source>
</evidence>
<keyword evidence="2" id="KW-0808">Transferase</keyword>
<keyword evidence="3" id="KW-0949">S-adenosyl-L-methionine</keyword>
<evidence type="ECO:0000313" key="8">
    <source>
        <dbReference type="Proteomes" id="UP000184063"/>
    </source>
</evidence>
<evidence type="ECO:0000256" key="1">
    <source>
        <dbReference type="ARBA" id="ARBA00022603"/>
    </source>
</evidence>
<dbReference type="GO" id="GO:0008171">
    <property type="term" value="F:O-methyltransferase activity"/>
    <property type="evidence" value="ECO:0007669"/>
    <property type="project" value="InterPro"/>
</dbReference>
<dbReference type="PROSITE" id="PS51683">
    <property type="entry name" value="SAM_OMT_II"/>
    <property type="match status" value="1"/>
</dbReference>
<protein>
    <submittedName>
        <fullName evidence="7">Uncharacterized protein</fullName>
    </submittedName>
</protein>
<accession>A0A1M3TP72</accession>
<name>A0A1M3TP72_ASPLC</name>
<dbReference type="GO" id="GO:0046983">
    <property type="term" value="F:protein dimerization activity"/>
    <property type="evidence" value="ECO:0007669"/>
    <property type="project" value="InterPro"/>
</dbReference>
<feature type="active site" description="Proton acceptor" evidence="4">
    <location>
        <position position="302"/>
    </location>
</feature>
<keyword evidence="1" id="KW-0489">Methyltransferase</keyword>
<dbReference type="Gene3D" id="3.40.50.150">
    <property type="entry name" value="Vaccinia Virus protein VP39"/>
    <property type="match status" value="1"/>
</dbReference>
<dbReference type="Gene3D" id="1.10.10.10">
    <property type="entry name" value="Winged helix-like DNA-binding domain superfamily/Winged helix DNA-binding domain"/>
    <property type="match status" value="1"/>
</dbReference>
<feature type="domain" description="O-methyltransferase C-terminal" evidence="5">
    <location>
        <begin position="226"/>
        <end position="372"/>
    </location>
</feature>